<dbReference type="InParanoid" id="K1WT91"/>
<dbReference type="InterPro" id="IPR043171">
    <property type="entry name" value="Ap4A_phos1/2-like"/>
</dbReference>
<feature type="domain" description="ATP adenylyltransferase C-terminal" evidence="1">
    <location>
        <begin position="203"/>
        <end position="326"/>
    </location>
</feature>
<dbReference type="GeneID" id="18757492"/>
<dbReference type="SUPFAM" id="SSF54197">
    <property type="entry name" value="HIT-like"/>
    <property type="match status" value="1"/>
</dbReference>
<dbReference type="EMBL" id="JH921429">
    <property type="protein sequence ID" value="EKD20875.1"/>
    <property type="molecule type" value="Genomic_DNA"/>
</dbReference>
<keyword evidence="3" id="KW-0548">Nucleotidyltransferase</keyword>
<dbReference type="Gene3D" id="3.30.428.70">
    <property type="match status" value="1"/>
</dbReference>
<dbReference type="InterPro" id="IPR045759">
    <property type="entry name" value="Ap4A_phos1/2_N"/>
</dbReference>
<feature type="domain" description="Ap4A phosphorylase 1/2 N-terminal" evidence="2">
    <location>
        <begin position="6"/>
        <end position="179"/>
    </location>
</feature>
<dbReference type="Pfam" id="PF19327">
    <property type="entry name" value="Ap4A_phos_N"/>
    <property type="match status" value="1"/>
</dbReference>
<protein>
    <submittedName>
        <fullName evidence="3">ATP adenylyltransferase</fullName>
    </submittedName>
</protein>
<dbReference type="PANTHER" id="PTHR38420:SF3">
    <property type="entry name" value="5',5'''-P-1,P-4-TETRAPHOSPHATE PHOSPHORYLASE 2"/>
    <property type="match status" value="1"/>
</dbReference>
<dbReference type="GO" id="GO:0009117">
    <property type="term" value="P:nucleotide metabolic process"/>
    <property type="evidence" value="ECO:0007669"/>
    <property type="project" value="InterPro"/>
</dbReference>
<dbReference type="GO" id="GO:0003877">
    <property type="term" value="F:ATP:ADP adenylyltransferase activity"/>
    <property type="evidence" value="ECO:0007669"/>
    <property type="project" value="InterPro"/>
</dbReference>
<keyword evidence="3" id="KW-0808">Transferase</keyword>
<dbReference type="OrthoDB" id="10267950at2759"/>
<name>K1WT91_MARBU</name>
<dbReference type="KEGG" id="mbe:MBM_01557"/>
<evidence type="ECO:0000259" key="1">
    <source>
        <dbReference type="Pfam" id="PF09830"/>
    </source>
</evidence>
<evidence type="ECO:0000313" key="3">
    <source>
        <dbReference type="EMBL" id="EKD20875.1"/>
    </source>
</evidence>
<dbReference type="FunCoup" id="K1WT91">
    <property type="interactions" value="187"/>
</dbReference>
<dbReference type="InterPro" id="IPR036265">
    <property type="entry name" value="HIT-like_sf"/>
</dbReference>
<reference evidence="3 4" key="1">
    <citation type="journal article" date="2012" name="BMC Genomics">
        <title>Sequencing the genome of Marssonina brunnea reveals fungus-poplar co-evolution.</title>
        <authorList>
            <person name="Zhu S."/>
            <person name="Cao Y.-Z."/>
            <person name="Jiang C."/>
            <person name="Tan B.-Y."/>
            <person name="Wang Z."/>
            <person name="Feng S."/>
            <person name="Zhang L."/>
            <person name="Su X.-H."/>
            <person name="Brejova B."/>
            <person name="Vinar T."/>
            <person name="Xu M."/>
            <person name="Wang M.-X."/>
            <person name="Zhang S.-G."/>
            <person name="Huang M.-R."/>
            <person name="Wu R."/>
            <person name="Zhou Y."/>
        </authorList>
    </citation>
    <scope>NUCLEOTIDE SEQUENCE [LARGE SCALE GENOMIC DNA]</scope>
    <source>
        <strain evidence="3 4">MB_m1</strain>
    </source>
</reference>
<evidence type="ECO:0000313" key="4">
    <source>
        <dbReference type="Proteomes" id="UP000006753"/>
    </source>
</evidence>
<dbReference type="OMA" id="DPFENPP"/>
<dbReference type="InterPro" id="IPR019200">
    <property type="entry name" value="ATP_adenylylTrfase_C"/>
</dbReference>
<organism evidence="3 4">
    <name type="scientific">Marssonina brunnea f. sp. multigermtubi (strain MB_m1)</name>
    <name type="common">Marssonina leaf spot fungus</name>
    <dbReference type="NCBI Taxonomy" id="1072389"/>
    <lineage>
        <taxon>Eukaryota</taxon>
        <taxon>Fungi</taxon>
        <taxon>Dikarya</taxon>
        <taxon>Ascomycota</taxon>
        <taxon>Pezizomycotina</taxon>
        <taxon>Leotiomycetes</taxon>
        <taxon>Helotiales</taxon>
        <taxon>Drepanopezizaceae</taxon>
        <taxon>Drepanopeziza</taxon>
    </lineage>
</organism>
<dbReference type="AlphaFoldDB" id="K1WT91"/>
<dbReference type="GO" id="GO:0005524">
    <property type="term" value="F:ATP binding"/>
    <property type="evidence" value="ECO:0007669"/>
    <property type="project" value="InterPro"/>
</dbReference>
<evidence type="ECO:0000259" key="2">
    <source>
        <dbReference type="Pfam" id="PF19327"/>
    </source>
</evidence>
<keyword evidence="4" id="KW-1185">Reference proteome</keyword>
<dbReference type="PANTHER" id="PTHR38420">
    <property type="entry name" value="AP-4-A PHOSPHORYLASE II"/>
    <property type="match status" value="1"/>
</dbReference>
<dbReference type="RefSeq" id="XP_007289446.1">
    <property type="nucleotide sequence ID" value="XM_007289384.1"/>
</dbReference>
<dbReference type="STRING" id="1072389.K1WT91"/>
<dbReference type="HOGENOM" id="CLU_049915_2_1_1"/>
<dbReference type="eggNOG" id="ENOG502QRAQ">
    <property type="taxonomic scope" value="Eukaryota"/>
</dbReference>
<dbReference type="Pfam" id="PF09830">
    <property type="entry name" value="ATP_transf"/>
    <property type="match status" value="1"/>
</dbReference>
<proteinExistence type="predicted"/>
<dbReference type="Proteomes" id="UP000006753">
    <property type="component" value="Unassembled WGS sequence"/>
</dbReference>
<dbReference type="InterPro" id="IPR009163">
    <property type="entry name" value="Ap4A_phos1/2"/>
</dbReference>
<gene>
    <name evidence="3" type="ORF">MBM_01557</name>
</gene>
<sequence length="335" mass="37184">MVTISNLPALVRKQFKAAQENGDLMFYATRVEILQCKGISVPNVLQASNATAQVAQFQLRFSPALGNKPISNKPKTPSSKPFDPFEDPPAGLFITALPPFHYLVLNKFHIIPNHFILATKDFKQQADLLEKEDLEAAYACLKAYKEQGEELFGFFNCGDCSGASQPHRHIQFLPVQSMKSGIEDGSQWHVLANDLIQEPRPILPFSYFSAKLSENPSAEELHRIYLNLYDQACQLLQRNPNRNPNLEAQASSISYNLGLTDKALILCPRTSEGTAIQSKNGEIIGPISLNGTVLGGTLLVKSEEEWDALRDDESKLTDILSAIGVPSKPEYEKRL</sequence>
<accession>K1WT91</accession>